<dbReference type="PANTHER" id="PTHR14564">
    <property type="entry name" value="MICOS COMPLEX SUBUNIT MIC26 / MIC27 FAMILY MEMBER"/>
    <property type="match status" value="1"/>
</dbReference>
<comment type="subcellular location">
    <subcellularLocation>
        <location evidence="7">Mitochondrion inner membrane</location>
    </subcellularLocation>
    <subcellularLocation>
        <location evidence="1">Mitochondrion membrane</location>
    </subcellularLocation>
</comment>
<dbReference type="AlphaFoldDB" id="A0A821WEW1"/>
<protein>
    <recommendedName>
        <fullName evidence="7">MICOS complex subunit</fullName>
    </recommendedName>
</protein>
<keyword evidence="4" id="KW-1133">Transmembrane helix</keyword>
<evidence type="ECO:0000256" key="1">
    <source>
        <dbReference type="ARBA" id="ARBA00004325"/>
    </source>
</evidence>
<keyword evidence="5 7" id="KW-0496">Mitochondrion</keyword>
<evidence type="ECO:0000256" key="3">
    <source>
        <dbReference type="ARBA" id="ARBA00022692"/>
    </source>
</evidence>
<comment type="function">
    <text evidence="7">Component of the MICOS complex, a large protein complex of the mitochondrial inner membrane that plays crucial roles in the maintenance of crista junctions, inner membrane architecture, and formation of contact sites to the outer membrane.</text>
</comment>
<evidence type="ECO:0000256" key="2">
    <source>
        <dbReference type="ARBA" id="ARBA00010904"/>
    </source>
</evidence>
<keyword evidence="9" id="KW-1185">Reference proteome</keyword>
<dbReference type="InterPro" id="IPR019166">
    <property type="entry name" value="MIC26/MIC27"/>
</dbReference>
<dbReference type="Pfam" id="PF09769">
    <property type="entry name" value="ApoO"/>
    <property type="match status" value="1"/>
</dbReference>
<dbReference type="GO" id="GO:0061617">
    <property type="term" value="C:MICOS complex"/>
    <property type="evidence" value="ECO:0007669"/>
    <property type="project" value="UniProtKB-UniRule"/>
</dbReference>
<evidence type="ECO:0000256" key="7">
    <source>
        <dbReference type="RuleBase" id="RU363021"/>
    </source>
</evidence>
<keyword evidence="3" id="KW-0812">Transmembrane</keyword>
<dbReference type="InterPro" id="IPR033182">
    <property type="entry name" value="MIC26/MIC27_animal"/>
</dbReference>
<sequence length="205" mass="23442">MRAPRFDRPLPKRVSSRCSMDQCYNNYSCNALNFDNRYDLYTSIEMCLPGCKRHVQRIVQYLREEENKQARYGAVAMGGLTGFIFGLRGGFIKRVFYATLGTTSMGYVCFPEETKQIMNENGTLAKHLGYHCPITYNPTDYFIKVLALTPGSEGASRHAIKSVCDRFAVSDAAKELDIEIHLEFHLIDNQDEVRKYTSFSRSTLE</sequence>
<evidence type="ECO:0000256" key="4">
    <source>
        <dbReference type="ARBA" id="ARBA00022989"/>
    </source>
</evidence>
<dbReference type="OrthoDB" id="5973346at2759"/>
<gene>
    <name evidence="8" type="ORF">PMACD_LOCUS13046</name>
</gene>
<keyword evidence="7" id="KW-0999">Mitochondrion inner membrane</keyword>
<comment type="caution">
    <text evidence="8">The sequence shown here is derived from an EMBL/GenBank/DDBJ whole genome shotgun (WGS) entry which is preliminary data.</text>
</comment>
<comment type="subunit">
    <text evidence="7">Component of the mitochondrial contact site and cristae organizing system (MICOS) complex.</text>
</comment>
<evidence type="ECO:0000313" key="9">
    <source>
        <dbReference type="Proteomes" id="UP000663880"/>
    </source>
</evidence>
<dbReference type="GO" id="GO:0042407">
    <property type="term" value="P:cristae formation"/>
    <property type="evidence" value="ECO:0007669"/>
    <property type="project" value="InterPro"/>
</dbReference>
<dbReference type="EMBL" id="CAJOBZ010000057">
    <property type="protein sequence ID" value="CAF4921258.1"/>
    <property type="molecule type" value="Genomic_DNA"/>
</dbReference>
<reference evidence="8" key="1">
    <citation type="submission" date="2021-02" db="EMBL/GenBank/DDBJ databases">
        <authorList>
            <person name="Steward A R."/>
        </authorList>
    </citation>
    <scope>NUCLEOTIDE SEQUENCE</scope>
</reference>
<evidence type="ECO:0000313" key="8">
    <source>
        <dbReference type="EMBL" id="CAF4921258.1"/>
    </source>
</evidence>
<dbReference type="Proteomes" id="UP000663880">
    <property type="component" value="Unassembled WGS sequence"/>
</dbReference>
<proteinExistence type="inferred from homology"/>
<keyword evidence="6" id="KW-0472">Membrane</keyword>
<evidence type="ECO:0000256" key="6">
    <source>
        <dbReference type="ARBA" id="ARBA00023136"/>
    </source>
</evidence>
<accession>A0A821WEW1</accession>
<name>A0A821WEW1_9NEOP</name>
<evidence type="ECO:0000256" key="5">
    <source>
        <dbReference type="ARBA" id="ARBA00023128"/>
    </source>
</evidence>
<organism evidence="8 9">
    <name type="scientific">Pieris macdunnoughi</name>
    <dbReference type="NCBI Taxonomy" id="345717"/>
    <lineage>
        <taxon>Eukaryota</taxon>
        <taxon>Metazoa</taxon>
        <taxon>Ecdysozoa</taxon>
        <taxon>Arthropoda</taxon>
        <taxon>Hexapoda</taxon>
        <taxon>Insecta</taxon>
        <taxon>Pterygota</taxon>
        <taxon>Neoptera</taxon>
        <taxon>Endopterygota</taxon>
        <taxon>Lepidoptera</taxon>
        <taxon>Glossata</taxon>
        <taxon>Ditrysia</taxon>
        <taxon>Papilionoidea</taxon>
        <taxon>Pieridae</taxon>
        <taxon>Pierinae</taxon>
        <taxon>Pieris</taxon>
    </lineage>
</organism>
<comment type="similarity">
    <text evidence="2">Belongs to the apolipoprotein O/MICOS complex subunit Mic27 family.</text>
</comment>